<evidence type="ECO:0000256" key="2">
    <source>
        <dbReference type="SAM" id="MobiDB-lite"/>
    </source>
</evidence>
<reference evidence="4" key="1">
    <citation type="journal article" date="2019" name="Int. J. Syst. Evol. Microbiol.">
        <title>The Global Catalogue of Microorganisms (GCM) 10K type strain sequencing project: providing services to taxonomists for standard genome sequencing and annotation.</title>
        <authorList>
            <consortium name="The Broad Institute Genomics Platform"/>
            <consortium name="The Broad Institute Genome Sequencing Center for Infectious Disease"/>
            <person name="Wu L."/>
            <person name="Ma J."/>
        </authorList>
    </citation>
    <scope>NUCLEOTIDE SEQUENCE [LARGE SCALE GENOMIC DNA]</scope>
    <source>
        <strain evidence="4">CCUG 39970</strain>
    </source>
</reference>
<evidence type="ECO:0000313" key="4">
    <source>
        <dbReference type="Proteomes" id="UP001595939"/>
    </source>
</evidence>
<name>A0ABV8Y7C8_9DEIO</name>
<dbReference type="Gene3D" id="1.10.10.10">
    <property type="entry name" value="Winged helix-like DNA-binding domain superfamily/Winged helix DNA-binding domain"/>
    <property type="match status" value="1"/>
</dbReference>
<dbReference type="RefSeq" id="WP_380129799.1">
    <property type="nucleotide sequence ID" value="NZ_JBHSEG010000006.1"/>
</dbReference>
<dbReference type="InterPro" id="IPR000600">
    <property type="entry name" value="ROK"/>
</dbReference>
<keyword evidence="4" id="KW-1185">Reference proteome</keyword>
<dbReference type="SUPFAM" id="SSF46785">
    <property type="entry name" value="Winged helix' DNA-binding domain"/>
    <property type="match status" value="1"/>
</dbReference>
<dbReference type="InterPro" id="IPR043129">
    <property type="entry name" value="ATPase_NBD"/>
</dbReference>
<dbReference type="EMBL" id="JBHSEG010000006">
    <property type="protein sequence ID" value="MFC4454834.1"/>
    <property type="molecule type" value="Genomic_DNA"/>
</dbReference>
<organism evidence="3 4">
    <name type="scientific">Deinococcus sonorensis</name>
    <dbReference type="NCBI Taxonomy" id="309891"/>
    <lineage>
        <taxon>Bacteria</taxon>
        <taxon>Thermotogati</taxon>
        <taxon>Deinococcota</taxon>
        <taxon>Deinococci</taxon>
        <taxon>Deinococcales</taxon>
        <taxon>Deinococcaceae</taxon>
        <taxon>Deinococcus</taxon>
    </lineage>
</organism>
<evidence type="ECO:0000313" key="3">
    <source>
        <dbReference type="EMBL" id="MFC4454834.1"/>
    </source>
</evidence>
<dbReference type="Gene3D" id="3.30.420.40">
    <property type="match status" value="2"/>
</dbReference>
<comment type="caution">
    <text evidence="3">The sequence shown here is derived from an EMBL/GenBank/DDBJ whole genome shotgun (WGS) entry which is preliminary data.</text>
</comment>
<gene>
    <name evidence="3" type="ORF">ACFO0P_13715</name>
</gene>
<proteinExistence type="inferred from homology"/>
<protein>
    <submittedName>
        <fullName evidence="3">ROK family protein</fullName>
    </submittedName>
</protein>
<comment type="similarity">
    <text evidence="1">Belongs to the ROK (NagC/XylR) family.</text>
</comment>
<feature type="region of interest" description="Disordered" evidence="2">
    <location>
        <begin position="331"/>
        <end position="358"/>
    </location>
</feature>
<dbReference type="Pfam" id="PF13412">
    <property type="entry name" value="HTH_24"/>
    <property type="match status" value="1"/>
</dbReference>
<accession>A0ABV8Y7C8</accession>
<dbReference type="PANTHER" id="PTHR18964">
    <property type="entry name" value="ROK (REPRESSOR, ORF, KINASE) FAMILY"/>
    <property type="match status" value="1"/>
</dbReference>
<dbReference type="PANTHER" id="PTHR18964:SF149">
    <property type="entry name" value="BIFUNCTIONAL UDP-N-ACETYLGLUCOSAMINE 2-EPIMERASE_N-ACETYLMANNOSAMINE KINASE"/>
    <property type="match status" value="1"/>
</dbReference>
<dbReference type="InterPro" id="IPR036390">
    <property type="entry name" value="WH_DNA-bd_sf"/>
</dbReference>
<sequence>MEPVQPSRLREHNRQQVLWQLLEHGSLSRGELAERTGLSAVTINAITKDLEQQRYVMEIRKTEGAAGRPAGILDLHPQLGTLIGIDCQPTDLWVLSSDVRGERQQRQRLQAEQLPDLQRQLLNAVDQLLRAPPFGPVRQVTVSFPAPVAEEGALLEPNSLPQFDLAPLQARVTQAGAAFVVENDANLRALGEKHHGAATDHDNFMVLVQRRSGIGLGLYLDGAIYRGSDGRAGELALARWPYRRTPTFVEQLPTLPRQEALTYLVAAIAAALDLHLVIVTDDASGDHRLDRRLQQVAPQLQVVPSPLDESGSALGALAASRLRYAQTMLATGPAPAPPAAPRPAARPTLPPAPLRRLS</sequence>
<evidence type="ECO:0000256" key="1">
    <source>
        <dbReference type="ARBA" id="ARBA00006479"/>
    </source>
</evidence>
<dbReference type="SUPFAM" id="SSF53067">
    <property type="entry name" value="Actin-like ATPase domain"/>
    <property type="match status" value="1"/>
</dbReference>
<dbReference type="Pfam" id="PF00480">
    <property type="entry name" value="ROK"/>
    <property type="match status" value="1"/>
</dbReference>
<dbReference type="CDD" id="cd23763">
    <property type="entry name" value="ASKHA_ATPase_ROK"/>
    <property type="match status" value="1"/>
</dbReference>
<feature type="compositionally biased region" description="Pro residues" evidence="2">
    <location>
        <begin position="348"/>
        <end position="358"/>
    </location>
</feature>
<dbReference type="InterPro" id="IPR036388">
    <property type="entry name" value="WH-like_DNA-bd_sf"/>
</dbReference>
<dbReference type="Proteomes" id="UP001595939">
    <property type="component" value="Unassembled WGS sequence"/>
</dbReference>